<reference evidence="11" key="1">
    <citation type="submission" date="2013-06" db="EMBL/GenBank/DDBJ databases">
        <authorList>
            <person name="Mazano-Marin A."/>
        </authorList>
    </citation>
    <scope>NUCLEOTIDE SEQUENCE</scope>
    <source>
        <strain evidence="11">SCt-VLC</strain>
    </source>
</reference>
<evidence type="ECO:0000256" key="6">
    <source>
        <dbReference type="ARBA" id="ARBA00023186"/>
    </source>
</evidence>
<organism evidence="11">
    <name type="scientific">Serratia symbiotica SCt-VLC</name>
    <dbReference type="NCBI Taxonomy" id="1347341"/>
    <lineage>
        <taxon>Bacteria</taxon>
        <taxon>Pseudomonadati</taxon>
        <taxon>Pseudomonadota</taxon>
        <taxon>Gammaproteobacteria</taxon>
        <taxon>Enterobacterales</taxon>
        <taxon>Yersiniaceae</taxon>
        <taxon>Serratia</taxon>
        <taxon>Serratia symbiotica</taxon>
    </lineage>
</organism>
<keyword evidence="4 9" id="KW-1133">Transmembrane helix</keyword>
<evidence type="ECO:0000256" key="1">
    <source>
        <dbReference type="ARBA" id="ARBA00004401"/>
    </source>
</evidence>
<evidence type="ECO:0000256" key="8">
    <source>
        <dbReference type="ARBA" id="ARBA00024235"/>
    </source>
</evidence>
<dbReference type="InterPro" id="IPR026039">
    <property type="entry name" value="YfgM"/>
</dbReference>
<dbReference type="PANTHER" id="PTHR38035">
    <property type="entry name" value="UPF0070 PROTEIN YFGM"/>
    <property type="match status" value="1"/>
</dbReference>
<evidence type="ECO:0000256" key="5">
    <source>
        <dbReference type="ARBA" id="ARBA00023136"/>
    </source>
</evidence>
<keyword evidence="2" id="KW-1003">Cell membrane</keyword>
<dbReference type="GO" id="GO:0005886">
    <property type="term" value="C:plasma membrane"/>
    <property type="evidence" value="ECO:0007669"/>
    <property type="project" value="UniProtKB-SubCell"/>
</dbReference>
<evidence type="ECO:0000256" key="3">
    <source>
        <dbReference type="ARBA" id="ARBA00022692"/>
    </source>
</evidence>
<evidence type="ECO:0000256" key="9">
    <source>
        <dbReference type="SAM" id="Phobius"/>
    </source>
</evidence>
<name>A0A068R9N2_9GAMM</name>
<dbReference type="Gene3D" id="1.25.40.10">
    <property type="entry name" value="Tetratricopeptide repeat domain"/>
    <property type="match status" value="1"/>
</dbReference>
<feature type="domain" description="Ancillary SecYEG translocon subunit/Cell division coordinator CpoB TPR" evidence="10">
    <location>
        <begin position="15"/>
        <end position="205"/>
    </location>
</feature>
<evidence type="ECO:0000256" key="2">
    <source>
        <dbReference type="ARBA" id="ARBA00022475"/>
    </source>
</evidence>
<dbReference type="GO" id="GO:0044877">
    <property type="term" value="F:protein-containing complex binding"/>
    <property type="evidence" value="ECO:0007669"/>
    <property type="project" value="InterPro"/>
</dbReference>
<dbReference type="SUPFAM" id="SSF48452">
    <property type="entry name" value="TPR-like"/>
    <property type="match status" value="1"/>
</dbReference>
<gene>
    <name evidence="11" type="primary">yfgM</name>
    <name evidence="11" type="ORF">SCTVLC_0584</name>
</gene>
<keyword evidence="5 9" id="KW-0472">Membrane</keyword>
<accession>A0A068R9N2</accession>
<dbReference type="PANTHER" id="PTHR38035:SF1">
    <property type="entry name" value="ANCILLARY SECYEG TRANSLOCON SUBUNIT"/>
    <property type="match status" value="1"/>
</dbReference>
<evidence type="ECO:0000259" key="10">
    <source>
        <dbReference type="Pfam" id="PF09976"/>
    </source>
</evidence>
<dbReference type="OrthoDB" id="9789675at2"/>
<dbReference type="EMBL" id="FR904231">
    <property type="protein sequence ID" value="CDG47340.1"/>
    <property type="molecule type" value="Genomic_DNA"/>
</dbReference>
<evidence type="ECO:0000313" key="11">
    <source>
        <dbReference type="EMBL" id="CDG47340.1"/>
    </source>
</evidence>
<comment type="similarity">
    <text evidence="7">Belongs to the YfgM family.</text>
</comment>
<reference evidence="11" key="2">
    <citation type="journal article" date="2014" name="Genome Biol. Evol.">
        <title>Settling down: the genome of Serratia symbiotica from the aphid Cinara tujafilina zooms in on the process of accommodation to a cooperative intracellular life.</title>
        <authorList>
            <person name="Manzano-Marin A."/>
            <person name="Latorre A."/>
        </authorList>
    </citation>
    <scope>NUCLEOTIDE SEQUENCE</scope>
    <source>
        <strain evidence="11">SCt-VLC</strain>
    </source>
</reference>
<keyword evidence="6" id="KW-0143">Chaperone</keyword>
<sequence length="206" mass="22787">MEVYTTENEQVDALRRFFAENGKALAVGVVLGIAALVGWRYWQNHQSVDLMAASQSYQEISDRLAAGKPDDVAAAEKFVQANSNSYCVLAALQLAKHFVEQNDFAKAEQQLVQAQSQTKDDNLLSQINLRLARVQLQEKKWDHALKTLDEVKDAGWAALVQDTRGDVLLAKGDAQGAREAYSKGLESNVSQALEVLLRIKLNNLSN</sequence>
<comment type="subcellular location">
    <subcellularLocation>
        <location evidence="1">Cell membrane</location>
        <topology evidence="1">Single-pass type II membrane protein</topology>
    </subcellularLocation>
</comment>
<protein>
    <recommendedName>
        <fullName evidence="8">Ancillary SecYEG translocon subunit</fullName>
    </recommendedName>
</protein>
<dbReference type="Pfam" id="PF09976">
    <property type="entry name" value="TPR_21"/>
    <property type="match status" value="1"/>
</dbReference>
<evidence type="ECO:0000256" key="7">
    <source>
        <dbReference type="ARBA" id="ARBA00024197"/>
    </source>
</evidence>
<dbReference type="PIRSF" id="PIRSF006170">
    <property type="entry name" value="YfgM"/>
    <property type="match status" value="1"/>
</dbReference>
<dbReference type="InterPro" id="IPR011990">
    <property type="entry name" value="TPR-like_helical_dom_sf"/>
</dbReference>
<feature type="transmembrane region" description="Helical" evidence="9">
    <location>
        <begin position="24"/>
        <end position="42"/>
    </location>
</feature>
<keyword evidence="3 9" id="KW-0812">Transmembrane</keyword>
<dbReference type="AlphaFoldDB" id="A0A068R9N2"/>
<proteinExistence type="inferred from homology"/>
<evidence type="ECO:0000256" key="4">
    <source>
        <dbReference type="ARBA" id="ARBA00022989"/>
    </source>
</evidence>
<dbReference type="InterPro" id="IPR018704">
    <property type="entry name" value="SecYEG/CpoB_TPR"/>
</dbReference>
<dbReference type="RefSeq" id="WP_061769952.1">
    <property type="nucleotide sequence ID" value="NZ_FR904231.1"/>
</dbReference>